<keyword evidence="3" id="KW-1185">Reference proteome</keyword>
<protein>
    <submittedName>
        <fullName evidence="2">Uncharacterized protein</fullName>
    </submittedName>
</protein>
<evidence type="ECO:0000256" key="1">
    <source>
        <dbReference type="SAM" id="MobiDB-lite"/>
    </source>
</evidence>
<evidence type="ECO:0000313" key="3">
    <source>
        <dbReference type="Proteomes" id="UP001497600"/>
    </source>
</evidence>
<reference evidence="2 3" key="1">
    <citation type="submission" date="2024-01" db="EMBL/GenBank/DDBJ databases">
        <authorList>
            <consortium name="Genoscope - CEA"/>
            <person name="William W."/>
        </authorList>
    </citation>
    <scope>NUCLEOTIDE SEQUENCE [LARGE SCALE GENOMIC DNA]</scope>
    <source>
        <strain evidence="2 3">29B2s-10</strain>
    </source>
</reference>
<feature type="compositionally biased region" description="Polar residues" evidence="1">
    <location>
        <begin position="131"/>
        <end position="143"/>
    </location>
</feature>
<feature type="region of interest" description="Disordered" evidence="1">
    <location>
        <begin position="110"/>
        <end position="145"/>
    </location>
</feature>
<dbReference type="Proteomes" id="UP001497600">
    <property type="component" value="Chromosome H"/>
</dbReference>
<name>A0ABP0EKJ8_9ASCO</name>
<evidence type="ECO:0000313" key="2">
    <source>
        <dbReference type="EMBL" id="CAK7921091.1"/>
    </source>
</evidence>
<sequence>MLTTSTRIARIAAPIASRQLHRSAIQLAKNDKSTIDSYRFPSQTSINEWEFKYDFVPKTSEPKIPPLTPEAVKQDIAQQKKAKVEKELLDKELATSVKVEANDSTVVHGGEEVGAEPEYLHDRGSEPADVSYTNAGGSKTSKPANRDKYVQTSINPEINQSDVVSLSHGEVDHKATATGAQSQVLEDVEHEDYEKTKQEPQPKTTNYFVPLIAAGLGYFGYDYYQKQQAKK</sequence>
<organism evidence="2 3">
    <name type="scientific">[Candida] anglica</name>
    <dbReference type="NCBI Taxonomy" id="148631"/>
    <lineage>
        <taxon>Eukaryota</taxon>
        <taxon>Fungi</taxon>
        <taxon>Dikarya</taxon>
        <taxon>Ascomycota</taxon>
        <taxon>Saccharomycotina</taxon>
        <taxon>Pichiomycetes</taxon>
        <taxon>Debaryomycetaceae</taxon>
        <taxon>Kurtzmaniella</taxon>
    </lineage>
</organism>
<feature type="region of interest" description="Disordered" evidence="1">
    <location>
        <begin position="176"/>
        <end position="202"/>
    </location>
</feature>
<dbReference type="EMBL" id="OZ004260">
    <property type="protein sequence ID" value="CAK7921091.1"/>
    <property type="molecule type" value="Genomic_DNA"/>
</dbReference>
<accession>A0ABP0EKJ8</accession>
<gene>
    <name evidence="2" type="ORF">CAAN4_H10022</name>
</gene>
<proteinExistence type="predicted"/>